<dbReference type="GO" id="GO:0003723">
    <property type="term" value="F:RNA binding"/>
    <property type="evidence" value="ECO:0007669"/>
    <property type="project" value="InterPro"/>
</dbReference>
<sequence>MADLIAEEDAVVRENEPAIVKRLKKLLMLSTDGTLNMHALWLIRREVGLPDDYRRSILPNHPEKLGNWQRLPYTKAYEKNELHPIRNVERLEKRRHGIDEMDDAIQFAREYNQENSNES</sequence>
<protein>
    <recommendedName>
        <fullName evidence="1">PORR domain-containing protein</fullName>
    </recommendedName>
</protein>
<evidence type="ECO:0000313" key="3">
    <source>
        <dbReference type="Proteomes" id="UP000479710"/>
    </source>
</evidence>
<dbReference type="EMBL" id="SPHZ02000007">
    <property type="protein sequence ID" value="KAF0907277.1"/>
    <property type="molecule type" value="Genomic_DNA"/>
</dbReference>
<reference evidence="2 3" key="1">
    <citation type="submission" date="2019-11" db="EMBL/GenBank/DDBJ databases">
        <title>Whole genome sequence of Oryza granulata.</title>
        <authorList>
            <person name="Li W."/>
        </authorList>
    </citation>
    <scope>NUCLEOTIDE SEQUENCE [LARGE SCALE GENOMIC DNA]</scope>
    <source>
        <strain evidence="3">cv. Menghai</strain>
        <tissue evidence="2">Leaf</tissue>
    </source>
</reference>
<dbReference type="Pfam" id="PF11955">
    <property type="entry name" value="PORR"/>
    <property type="match status" value="1"/>
</dbReference>
<evidence type="ECO:0000259" key="1">
    <source>
        <dbReference type="Pfam" id="PF11955"/>
    </source>
</evidence>
<accession>A0A6G1D4H6</accession>
<dbReference type="AlphaFoldDB" id="A0A6G1D4H6"/>
<keyword evidence="3" id="KW-1185">Reference proteome</keyword>
<organism evidence="2 3">
    <name type="scientific">Oryza meyeriana var. granulata</name>
    <dbReference type="NCBI Taxonomy" id="110450"/>
    <lineage>
        <taxon>Eukaryota</taxon>
        <taxon>Viridiplantae</taxon>
        <taxon>Streptophyta</taxon>
        <taxon>Embryophyta</taxon>
        <taxon>Tracheophyta</taxon>
        <taxon>Spermatophyta</taxon>
        <taxon>Magnoliopsida</taxon>
        <taxon>Liliopsida</taxon>
        <taxon>Poales</taxon>
        <taxon>Poaceae</taxon>
        <taxon>BOP clade</taxon>
        <taxon>Oryzoideae</taxon>
        <taxon>Oryzeae</taxon>
        <taxon>Oryzinae</taxon>
        <taxon>Oryza</taxon>
        <taxon>Oryza meyeriana</taxon>
    </lineage>
</organism>
<dbReference type="InterPro" id="IPR045040">
    <property type="entry name" value="PORR_fam"/>
</dbReference>
<evidence type="ECO:0000313" key="2">
    <source>
        <dbReference type="EMBL" id="KAF0907277.1"/>
    </source>
</evidence>
<name>A0A6G1D4H6_9ORYZ</name>
<dbReference type="Proteomes" id="UP000479710">
    <property type="component" value="Unassembled WGS sequence"/>
</dbReference>
<dbReference type="InterPro" id="IPR021099">
    <property type="entry name" value="PORR_domain"/>
</dbReference>
<dbReference type="PANTHER" id="PTHR31476:SF12">
    <property type="entry name" value="UBIQUITIN CARBOXYL-TERMINAL HYDROLASE FAMILY PROTEIN"/>
    <property type="match status" value="1"/>
</dbReference>
<gene>
    <name evidence="2" type="ORF">E2562_015779</name>
</gene>
<dbReference type="OrthoDB" id="1551582at2759"/>
<proteinExistence type="predicted"/>
<feature type="domain" description="PORR" evidence="1">
    <location>
        <begin position="1"/>
        <end position="64"/>
    </location>
</feature>
<dbReference type="PANTHER" id="PTHR31476">
    <property type="entry name" value="PROTEIN WHAT'S THIS FACTOR 1 HOMOLOG, CHLOROPLASTIC"/>
    <property type="match status" value="1"/>
</dbReference>
<comment type="caution">
    <text evidence="2">The sequence shown here is derived from an EMBL/GenBank/DDBJ whole genome shotgun (WGS) entry which is preliminary data.</text>
</comment>